<name>A0ACB7ZKC6_9ERIC</name>
<proteinExistence type="predicted"/>
<reference evidence="1 2" key="1">
    <citation type="journal article" date="2021" name="Hortic Res">
        <title>High-quality reference genome and annotation aids understanding of berry development for evergreen blueberry (Vaccinium darrowii).</title>
        <authorList>
            <person name="Yu J."/>
            <person name="Hulse-Kemp A.M."/>
            <person name="Babiker E."/>
            <person name="Staton M."/>
        </authorList>
    </citation>
    <scope>NUCLEOTIDE SEQUENCE [LARGE SCALE GENOMIC DNA]</scope>
    <source>
        <strain evidence="2">cv. NJ 8807/NJ 8810</strain>
        <tissue evidence="1">Young leaf</tissue>
    </source>
</reference>
<evidence type="ECO:0000313" key="1">
    <source>
        <dbReference type="EMBL" id="KAH7866446.1"/>
    </source>
</evidence>
<accession>A0ACB7ZKC6</accession>
<organism evidence="1 2">
    <name type="scientific">Vaccinium darrowii</name>
    <dbReference type="NCBI Taxonomy" id="229202"/>
    <lineage>
        <taxon>Eukaryota</taxon>
        <taxon>Viridiplantae</taxon>
        <taxon>Streptophyta</taxon>
        <taxon>Embryophyta</taxon>
        <taxon>Tracheophyta</taxon>
        <taxon>Spermatophyta</taxon>
        <taxon>Magnoliopsida</taxon>
        <taxon>eudicotyledons</taxon>
        <taxon>Gunneridae</taxon>
        <taxon>Pentapetalae</taxon>
        <taxon>asterids</taxon>
        <taxon>Ericales</taxon>
        <taxon>Ericaceae</taxon>
        <taxon>Vaccinioideae</taxon>
        <taxon>Vaccinieae</taxon>
        <taxon>Vaccinium</taxon>
    </lineage>
</organism>
<protein>
    <submittedName>
        <fullName evidence="1">Uncharacterized protein</fullName>
    </submittedName>
</protein>
<sequence>MATTSASNADNSAADVATQSYFRKAVCLRDWWLIKSEQDFDGKRLGVAGFATEEKQAVRVFSSAPILKRNDPFTLETVDGIIVIIRSCLNEVRTKENGFPSEVFNRFVFGFPTNWEAYAENCLGEELSTKDVSTMLGHDELTTDSGSVDDRNDGTPDRNKADVSERHGTSDKVDLCSEEKEHHKPQDGACNDSLIEDPKLRFSQVMSEMIIDGASKGFDLQNHVADCVNTVEAESPVGASIESSLPKTSDVDAAHIHKTPSSRNLKSSGKRSNTPEMNNKITVSPEEESLPTGIIVEGCRHHTFTFCFTNTDEKQEQVDGNIASKADKQSKNTSKTLRSSVRLSDMKKIADFQIAGSNKEKKVQNASKSKEKTSRKLTYESPETKGGTEKTSFLSPESPCFRRSRSGRLLLPSLEFWRNQLAIYDADRKITGIQGLRDVDVSGGSRSEPQRKRGRHR</sequence>
<evidence type="ECO:0000313" key="2">
    <source>
        <dbReference type="Proteomes" id="UP000828048"/>
    </source>
</evidence>
<comment type="caution">
    <text evidence="1">The sequence shown here is derived from an EMBL/GenBank/DDBJ whole genome shotgun (WGS) entry which is preliminary data.</text>
</comment>
<keyword evidence="2" id="KW-1185">Reference proteome</keyword>
<dbReference type="EMBL" id="CM037159">
    <property type="protein sequence ID" value="KAH7866446.1"/>
    <property type="molecule type" value="Genomic_DNA"/>
</dbReference>
<dbReference type="Proteomes" id="UP000828048">
    <property type="component" value="Chromosome 9"/>
</dbReference>
<gene>
    <name evidence="1" type="ORF">Vadar_020573</name>
</gene>